<accession>A0AAD6WMR3</accession>
<feature type="region of interest" description="Disordered" evidence="1">
    <location>
        <begin position="21"/>
        <end position="50"/>
    </location>
</feature>
<gene>
    <name evidence="4" type="ORF">C8F04DRAFT_977319</name>
</gene>
<protein>
    <submittedName>
        <fullName evidence="4">Uncharacterized protein</fullName>
    </submittedName>
</protein>
<feature type="domain" description="3'-5' exonuclease" evidence="2">
    <location>
        <begin position="226"/>
        <end position="336"/>
    </location>
</feature>
<dbReference type="Pfam" id="PF20499">
    <property type="entry name" value="DUF6729"/>
    <property type="match status" value="1"/>
</dbReference>
<dbReference type="SUPFAM" id="SSF53098">
    <property type="entry name" value="Ribonuclease H-like"/>
    <property type="match status" value="1"/>
</dbReference>
<name>A0AAD6WMR3_9AGAR</name>
<comment type="caution">
    <text evidence="4">The sequence shown here is derived from an EMBL/GenBank/DDBJ whole genome shotgun (WGS) entry which is preliminary data.</text>
</comment>
<dbReference type="InterPro" id="IPR002562">
    <property type="entry name" value="3'-5'_exonuclease_dom"/>
</dbReference>
<reference evidence="4" key="1">
    <citation type="submission" date="2023-03" db="EMBL/GenBank/DDBJ databases">
        <title>Massive genome expansion in bonnet fungi (Mycena s.s.) driven by repeated elements and novel gene families across ecological guilds.</title>
        <authorList>
            <consortium name="Lawrence Berkeley National Laboratory"/>
            <person name="Harder C.B."/>
            <person name="Miyauchi S."/>
            <person name="Viragh M."/>
            <person name="Kuo A."/>
            <person name="Thoen E."/>
            <person name="Andreopoulos B."/>
            <person name="Lu D."/>
            <person name="Skrede I."/>
            <person name="Drula E."/>
            <person name="Henrissat B."/>
            <person name="Morin E."/>
            <person name="Kohler A."/>
            <person name="Barry K."/>
            <person name="LaButti K."/>
            <person name="Morin E."/>
            <person name="Salamov A."/>
            <person name="Lipzen A."/>
            <person name="Mereny Z."/>
            <person name="Hegedus B."/>
            <person name="Baldrian P."/>
            <person name="Stursova M."/>
            <person name="Weitz H."/>
            <person name="Taylor A."/>
            <person name="Grigoriev I.V."/>
            <person name="Nagy L.G."/>
            <person name="Martin F."/>
            <person name="Kauserud H."/>
        </authorList>
    </citation>
    <scope>NUCLEOTIDE SEQUENCE</scope>
    <source>
        <strain evidence="4">CBHHK200</strain>
    </source>
</reference>
<evidence type="ECO:0000313" key="4">
    <source>
        <dbReference type="EMBL" id="KAJ7018412.1"/>
    </source>
</evidence>
<keyword evidence="5" id="KW-1185">Reference proteome</keyword>
<dbReference type="PANTHER" id="PTHR47773">
    <property type="entry name" value="SI:DKEY-9I5.2-RELATED"/>
    <property type="match status" value="1"/>
</dbReference>
<evidence type="ECO:0000259" key="2">
    <source>
        <dbReference type="Pfam" id="PF01612"/>
    </source>
</evidence>
<dbReference type="GO" id="GO:0006139">
    <property type="term" value="P:nucleobase-containing compound metabolic process"/>
    <property type="evidence" value="ECO:0007669"/>
    <property type="project" value="InterPro"/>
</dbReference>
<dbReference type="PANTHER" id="PTHR47773:SF1">
    <property type="entry name" value="C2H2-TYPE DOMAIN-CONTAINING PROTEIN"/>
    <property type="match status" value="1"/>
</dbReference>
<evidence type="ECO:0000256" key="1">
    <source>
        <dbReference type="SAM" id="MobiDB-lite"/>
    </source>
</evidence>
<sequence length="865" mass="96736">MSDARTLGFITDIENEDDLTSFLSGGIGEENDEGGEANGNKKAPGPDARVPFPEWFQKRVNTLLEELKDDLMSPDKQSRHYKNGQFWIHAKSIWSSLRGTALKPTDLFTPDFFLWDPLSLLGKTHTLHCPDCGHHLTRGGVVNRPRRVIDIDSTFWLIGYTYHCQRTAGGGCDARFRSWDQRILQRLPHALVAEFPAHLTWRSGLSTRAFGIVRSCFQHGLGSEEFVNLLCSSQVIKAGRQVNGDLQRLAVAAGYAPTYFCGALDLAAFAKDRFLITKATLSLADIFAVIFHQCLPKNDTERVSSNWSDQELSDAQLEYAARDAYASLLLYHEINKTPLPLPFPTTETTPCGTPVLLLTDDNKKLAARGIVSVAASAEKFHGENLTKSRTVITVQEIWIPGAIIGQNKEKSGGRKLSLKDFGRVPFDVLAHRSHVRIKPIGPVTDMQSNDSPMPDAPEPNGHMPVDVQPPLDEHGVEMISVAEELNGALIEAYLKGHDVTWENMRRFHPKWLWRHCRRTIPPAEELYPLVHKVFMTYGPLKDAKTGLPLFNAAAWRIAKNILELVKNGHVSDPPGVQLYYCLGFDIKACGLPIYRCVRGTNNVEGGVHTHLLSNLPSRGASVRHMVACLLDFILCHNLRVGHFNSTGQKYTGHDSIWLLNEIQELEIMLGEHYNCPPIRLTWVNGNLYERTEQSAGIIQIPKSVRELVRIQPFNQETDSSQKQSYLAKMQGTRKPVLPIHTVAEKKLFTDLMRTSVTFQKCSTSISLPAAEIWNQKAEITADIYYKVNCTVAGVDTWVNFFTARRTAYCIPEWSIQGLGQHPSVLCSSTGPNRAPQSYSARPATCDKNCECNFRPSCSASGHYWI</sequence>
<dbReference type="GO" id="GO:0003676">
    <property type="term" value="F:nucleic acid binding"/>
    <property type="evidence" value="ECO:0007669"/>
    <property type="project" value="InterPro"/>
</dbReference>
<dbReference type="InterPro" id="IPR046616">
    <property type="entry name" value="DUF6729"/>
</dbReference>
<organism evidence="4 5">
    <name type="scientific">Mycena alexandri</name>
    <dbReference type="NCBI Taxonomy" id="1745969"/>
    <lineage>
        <taxon>Eukaryota</taxon>
        <taxon>Fungi</taxon>
        <taxon>Dikarya</taxon>
        <taxon>Basidiomycota</taxon>
        <taxon>Agaricomycotina</taxon>
        <taxon>Agaricomycetes</taxon>
        <taxon>Agaricomycetidae</taxon>
        <taxon>Agaricales</taxon>
        <taxon>Marasmiineae</taxon>
        <taxon>Mycenaceae</taxon>
        <taxon>Mycena</taxon>
    </lineage>
</organism>
<dbReference type="InterPro" id="IPR012337">
    <property type="entry name" value="RNaseH-like_sf"/>
</dbReference>
<dbReference type="InterPro" id="IPR036397">
    <property type="entry name" value="RNaseH_sf"/>
</dbReference>
<evidence type="ECO:0000259" key="3">
    <source>
        <dbReference type="Pfam" id="PF20499"/>
    </source>
</evidence>
<evidence type="ECO:0000313" key="5">
    <source>
        <dbReference type="Proteomes" id="UP001218188"/>
    </source>
</evidence>
<feature type="domain" description="DUF6729" evidence="3">
    <location>
        <begin position="102"/>
        <end position="215"/>
    </location>
</feature>
<dbReference type="AlphaFoldDB" id="A0AAD6WMR3"/>
<dbReference type="GO" id="GO:0008408">
    <property type="term" value="F:3'-5' exonuclease activity"/>
    <property type="evidence" value="ECO:0007669"/>
    <property type="project" value="InterPro"/>
</dbReference>
<proteinExistence type="predicted"/>
<dbReference type="EMBL" id="JARJCM010000341">
    <property type="protein sequence ID" value="KAJ7018412.1"/>
    <property type="molecule type" value="Genomic_DNA"/>
</dbReference>
<dbReference type="Pfam" id="PF01612">
    <property type="entry name" value="DNA_pol_A_exo1"/>
    <property type="match status" value="1"/>
</dbReference>
<dbReference type="Gene3D" id="3.30.420.10">
    <property type="entry name" value="Ribonuclease H-like superfamily/Ribonuclease H"/>
    <property type="match status" value="1"/>
</dbReference>
<dbReference type="Proteomes" id="UP001218188">
    <property type="component" value="Unassembled WGS sequence"/>
</dbReference>